<organism evidence="6 7">
    <name type="scientific">Geojedonia litorea</name>
    <dbReference type="NCBI Taxonomy" id="1268269"/>
    <lineage>
        <taxon>Bacteria</taxon>
        <taxon>Pseudomonadati</taxon>
        <taxon>Bacteroidota</taxon>
        <taxon>Flavobacteriia</taxon>
        <taxon>Flavobacteriales</taxon>
        <taxon>Flavobacteriaceae</taxon>
        <taxon>Geojedonia</taxon>
    </lineage>
</organism>
<dbReference type="InterPro" id="IPR051206">
    <property type="entry name" value="NAMLAA_amidase_2"/>
</dbReference>
<keyword evidence="7" id="KW-1185">Reference proteome</keyword>
<evidence type="ECO:0000313" key="7">
    <source>
        <dbReference type="Proteomes" id="UP001595953"/>
    </source>
</evidence>
<dbReference type="SMART" id="SM00644">
    <property type="entry name" value="Ami_2"/>
    <property type="match status" value="1"/>
</dbReference>
<dbReference type="InterPro" id="IPR036505">
    <property type="entry name" value="Amidase/PGRP_sf"/>
</dbReference>
<dbReference type="CDD" id="cd06583">
    <property type="entry name" value="PGRP"/>
    <property type="match status" value="1"/>
</dbReference>
<evidence type="ECO:0000256" key="1">
    <source>
        <dbReference type="ARBA" id="ARBA00001561"/>
    </source>
</evidence>
<evidence type="ECO:0000256" key="2">
    <source>
        <dbReference type="ARBA" id="ARBA00011901"/>
    </source>
</evidence>
<protein>
    <recommendedName>
        <fullName evidence="2">N-acetylmuramoyl-L-alanine amidase</fullName>
        <ecNumber evidence="2">3.5.1.28</ecNumber>
    </recommendedName>
</protein>
<evidence type="ECO:0000256" key="4">
    <source>
        <dbReference type="ARBA" id="ARBA00023316"/>
    </source>
</evidence>
<dbReference type="RefSeq" id="WP_387963968.1">
    <property type="nucleotide sequence ID" value="NZ_JBHSGP010000014.1"/>
</dbReference>
<comment type="catalytic activity">
    <reaction evidence="1">
        <text>Hydrolyzes the link between N-acetylmuramoyl residues and L-amino acid residues in certain cell-wall glycopeptides.</text>
        <dbReference type="EC" id="3.5.1.28"/>
    </reaction>
</comment>
<name>A0ABV9N5W6_9FLAO</name>
<gene>
    <name evidence="6" type="ORF">ACFO5O_11670</name>
</gene>
<evidence type="ECO:0000256" key="3">
    <source>
        <dbReference type="ARBA" id="ARBA00022801"/>
    </source>
</evidence>
<proteinExistence type="predicted"/>
<dbReference type="Gene3D" id="3.40.80.10">
    <property type="entry name" value="Peptidoglycan recognition protein-like"/>
    <property type="match status" value="1"/>
</dbReference>
<evidence type="ECO:0000259" key="5">
    <source>
        <dbReference type="SMART" id="SM00644"/>
    </source>
</evidence>
<keyword evidence="4" id="KW-0961">Cell wall biogenesis/degradation</keyword>
<evidence type="ECO:0000313" key="6">
    <source>
        <dbReference type="EMBL" id="MFC4722985.1"/>
    </source>
</evidence>
<dbReference type="SUPFAM" id="SSF55846">
    <property type="entry name" value="N-acetylmuramoyl-L-alanine amidase-like"/>
    <property type="match status" value="1"/>
</dbReference>
<dbReference type="Proteomes" id="UP001595953">
    <property type="component" value="Unassembled WGS sequence"/>
</dbReference>
<dbReference type="PANTHER" id="PTHR30417">
    <property type="entry name" value="N-ACETYLMURAMOYL-L-ALANINE AMIDASE AMID"/>
    <property type="match status" value="1"/>
</dbReference>
<dbReference type="PANTHER" id="PTHR30417:SF1">
    <property type="entry name" value="N-ACETYLMURAMOYL-L-ALANINE AMIDASE AMID"/>
    <property type="match status" value="1"/>
</dbReference>
<comment type="caution">
    <text evidence="6">The sequence shown here is derived from an EMBL/GenBank/DDBJ whole genome shotgun (WGS) entry which is preliminary data.</text>
</comment>
<dbReference type="EC" id="3.5.1.28" evidence="2"/>
<keyword evidence="3" id="KW-0378">Hydrolase</keyword>
<feature type="domain" description="N-acetylmuramoyl-L-alanine amidase" evidence="5">
    <location>
        <begin position="45"/>
        <end position="180"/>
    </location>
</feature>
<reference evidence="7" key="1">
    <citation type="journal article" date="2019" name="Int. J. Syst. Evol. Microbiol.">
        <title>The Global Catalogue of Microorganisms (GCM) 10K type strain sequencing project: providing services to taxonomists for standard genome sequencing and annotation.</title>
        <authorList>
            <consortium name="The Broad Institute Genomics Platform"/>
            <consortium name="The Broad Institute Genome Sequencing Center for Infectious Disease"/>
            <person name="Wu L."/>
            <person name="Ma J."/>
        </authorList>
    </citation>
    <scope>NUCLEOTIDE SEQUENCE [LARGE SCALE GENOMIC DNA]</scope>
    <source>
        <strain evidence="7">CCUG 63682</strain>
    </source>
</reference>
<dbReference type="Pfam" id="PF01510">
    <property type="entry name" value="Amidase_2"/>
    <property type="match status" value="1"/>
</dbReference>
<accession>A0ABV9N5W6</accession>
<sequence length="221" mass="25317">MKYLIIGCYAVLFWSCGSSIKIVEKPIIFDQARTQLTLEYLSSRYGLEQTSPTITPTMIVLHWTFIPTFEKSYEAFYNSTLPNWRPEIKTVSGLNVSTHFLVDTDGTIYRLMPETTMARHVIGLNHTAIGIENVGGTENTPLTTDQIKANIKLVKYLASKYPIEFLIGHYEYTYFENHPLWLEKDIAYRTLKDDPGENFLNAVKQGTRHLKLKSAPNETNN</sequence>
<dbReference type="InterPro" id="IPR002502">
    <property type="entry name" value="Amidase_domain"/>
</dbReference>
<dbReference type="EMBL" id="JBHSGP010000014">
    <property type="protein sequence ID" value="MFC4722985.1"/>
    <property type="molecule type" value="Genomic_DNA"/>
</dbReference>